<dbReference type="WBParaSite" id="MCU_007946-RC">
    <property type="protein sequence ID" value="MCU_007946-RC"/>
    <property type="gene ID" value="MCU_007946"/>
</dbReference>
<dbReference type="AlphaFoldDB" id="A0A5K3FK06"/>
<reference evidence="1" key="1">
    <citation type="submission" date="2019-11" db="UniProtKB">
        <authorList>
            <consortium name="WormBaseParasite"/>
        </authorList>
    </citation>
    <scope>IDENTIFICATION</scope>
</reference>
<evidence type="ECO:0000313" key="1">
    <source>
        <dbReference type="WBParaSite" id="MCU_007946-RC"/>
    </source>
</evidence>
<organism evidence="1">
    <name type="scientific">Mesocestoides corti</name>
    <name type="common">Flatworm</name>
    <dbReference type="NCBI Taxonomy" id="53468"/>
    <lineage>
        <taxon>Eukaryota</taxon>
        <taxon>Metazoa</taxon>
        <taxon>Spiralia</taxon>
        <taxon>Lophotrochozoa</taxon>
        <taxon>Platyhelminthes</taxon>
        <taxon>Cestoda</taxon>
        <taxon>Eucestoda</taxon>
        <taxon>Cyclophyllidea</taxon>
        <taxon>Mesocestoididae</taxon>
        <taxon>Mesocestoides</taxon>
    </lineage>
</organism>
<name>A0A5K3FK06_MESCO</name>
<proteinExistence type="predicted"/>
<sequence length="111" mass="12376">TGDNALLPSKLVNPIPSESPINRDRIDRIGNREQILESNCKLGGRNHRINAPSGIPVRVTNTTVKSESSLQRHCLETRQQNRGFYCQECGSKFPSTNARFCPNCGVRRLAI</sequence>
<protein>
    <submittedName>
        <fullName evidence="1">Zinc finger C2HC domain-containing protein 1B</fullName>
    </submittedName>
</protein>
<accession>A0A5K3FK06</accession>